<dbReference type="Proteomes" id="UP000615026">
    <property type="component" value="Unassembled WGS sequence"/>
</dbReference>
<feature type="transmembrane region" description="Helical" evidence="1">
    <location>
        <begin position="179"/>
        <end position="207"/>
    </location>
</feature>
<accession>A0A929A0F8</accession>
<keyword evidence="1" id="KW-1133">Transmembrane helix</keyword>
<evidence type="ECO:0000313" key="2">
    <source>
        <dbReference type="EMBL" id="MBE9070736.1"/>
    </source>
</evidence>
<feature type="transmembrane region" description="Helical" evidence="1">
    <location>
        <begin position="120"/>
        <end position="143"/>
    </location>
</feature>
<dbReference type="EMBL" id="JADEXP010000516">
    <property type="protein sequence ID" value="MBE9070736.1"/>
    <property type="molecule type" value="Genomic_DNA"/>
</dbReference>
<evidence type="ECO:0000256" key="1">
    <source>
        <dbReference type="SAM" id="Phobius"/>
    </source>
</evidence>
<name>A0A929A0F8_LEPEC</name>
<keyword evidence="3" id="KW-1185">Reference proteome</keyword>
<comment type="caution">
    <text evidence="2">The sequence shown here is derived from an EMBL/GenBank/DDBJ whole genome shotgun (WGS) entry which is preliminary data.</text>
</comment>
<evidence type="ECO:0000313" key="3">
    <source>
        <dbReference type="Proteomes" id="UP000615026"/>
    </source>
</evidence>
<keyword evidence="1" id="KW-0472">Membrane</keyword>
<feature type="transmembrane region" description="Helical" evidence="1">
    <location>
        <begin position="336"/>
        <end position="356"/>
    </location>
</feature>
<protein>
    <submittedName>
        <fullName evidence="2">Uncharacterized protein</fullName>
    </submittedName>
</protein>
<gene>
    <name evidence="2" type="ORF">IQ260_29280</name>
</gene>
<organism evidence="2 3">
    <name type="scientific">Leptolyngbya cf. ectocarpi LEGE 11479</name>
    <dbReference type="NCBI Taxonomy" id="1828722"/>
    <lineage>
        <taxon>Bacteria</taxon>
        <taxon>Bacillati</taxon>
        <taxon>Cyanobacteriota</taxon>
        <taxon>Cyanophyceae</taxon>
        <taxon>Leptolyngbyales</taxon>
        <taxon>Leptolyngbyaceae</taxon>
        <taxon>Leptolyngbya group</taxon>
        <taxon>Leptolyngbya</taxon>
    </lineage>
</organism>
<keyword evidence="1" id="KW-0812">Transmembrane</keyword>
<proteinExistence type="predicted"/>
<feature type="transmembrane region" description="Helical" evidence="1">
    <location>
        <begin position="393"/>
        <end position="415"/>
    </location>
</feature>
<feature type="transmembrane region" description="Helical" evidence="1">
    <location>
        <begin position="227"/>
        <end position="246"/>
    </location>
</feature>
<feature type="transmembrane region" description="Helical" evidence="1">
    <location>
        <begin position="362"/>
        <end position="381"/>
    </location>
</feature>
<dbReference type="AlphaFoldDB" id="A0A929A0F8"/>
<dbReference type="RefSeq" id="WP_193996583.1">
    <property type="nucleotide sequence ID" value="NZ_JADEXP010000516.1"/>
</dbReference>
<sequence>MLAKRIRLWLLTPSQVSNRQKTFGLLISLLFALAYGLMAAHQAFSADYVIQEDARHYLFWMDRFANPNAFPNDLIADYLQSIAPVGYKLFFRTASALTTLDPQTIAKLLPLPLGLITAGFFYQLTLAVLPLPLTGVIASVLLSQSMWCAQDVASATPRAFVMPLLVPLLLYFMRQQWRLSLGCLGLLAFIYPPVALVAGTLYVANAIQFRALGKSARLSPLVDRDKLGLAAIAILIVALGILPSYLSSQSFGPVVTMAQAHTLPEFQPGGRHPFFRDNLLYYWLGWLSSHSGLFKRSMFTPVTMLAALLIWPMYLTRERFVLFNMIRPTWRVFIRLTLVSLFWFVMAYGIAFRLFMPVRYTGHSFLVIVPILSAIAWTLLIDWGAHVALRSRWQSWGISLVLLTIGLPIFFYYPLLLNNFPKPNNVVGSQAAVYEYLQTQPQGTLVVSVDRQASDIPSFGRRSVLVAPEYGNAFHLSYYQPMRERASALLDAQYTDDPAVIQRFIQQYGITLWLVHQQAFTPEYLGKQTYWANNYKPLATEILSRLQQGHTPALQGAVNRCTQLETEQFWLLESSCIIQQISP</sequence>
<feature type="transmembrane region" description="Helical" evidence="1">
    <location>
        <begin position="298"/>
        <end position="315"/>
    </location>
</feature>
<reference evidence="2" key="1">
    <citation type="submission" date="2020-10" db="EMBL/GenBank/DDBJ databases">
        <authorList>
            <person name="Castelo-Branco R."/>
            <person name="Eusebio N."/>
            <person name="Adriana R."/>
            <person name="Vieira A."/>
            <person name="Brugerolle De Fraissinette N."/>
            <person name="Rezende De Castro R."/>
            <person name="Schneider M.P."/>
            <person name="Vasconcelos V."/>
            <person name="Leao P.N."/>
        </authorList>
    </citation>
    <scope>NUCLEOTIDE SEQUENCE</scope>
    <source>
        <strain evidence="2">LEGE 11479</strain>
    </source>
</reference>
<feature type="transmembrane region" description="Helical" evidence="1">
    <location>
        <begin position="155"/>
        <end position="173"/>
    </location>
</feature>